<dbReference type="Proteomes" id="UP000662747">
    <property type="component" value="Chromosome"/>
</dbReference>
<accession>A0ABX7P1J9</accession>
<sequence>MHIDRQTFWFLDAVIEMGENLAVLKSPRIEEILNRRTHGLGERELVEQIASLCQSGLIEVKNDDGVRVCSLDDVDRAFAESRCEPRHYSGFWYSLTPAGGAAWESVTHPDWSCYLSHWTRREEVCIEAATRERAVEEFNRASTDPAHVPVPGSYRETLLEPWEATYWKTLPSGVRIQYAWTKGGSNVAWQLRQPQAKPWYNVPRL</sequence>
<evidence type="ECO:0000313" key="2">
    <source>
        <dbReference type="Proteomes" id="UP000662747"/>
    </source>
</evidence>
<organism evidence="1 2">
    <name type="scientific">Pyxidicoccus parkwayensis</name>
    <dbReference type="NCBI Taxonomy" id="2813578"/>
    <lineage>
        <taxon>Bacteria</taxon>
        <taxon>Pseudomonadati</taxon>
        <taxon>Myxococcota</taxon>
        <taxon>Myxococcia</taxon>
        <taxon>Myxococcales</taxon>
        <taxon>Cystobacterineae</taxon>
        <taxon>Myxococcaceae</taxon>
        <taxon>Pyxidicoccus</taxon>
    </lineage>
</organism>
<reference evidence="1 2" key="1">
    <citation type="submission" date="2021-02" db="EMBL/GenBank/DDBJ databases">
        <title>De Novo genome assembly of isolated myxobacteria.</title>
        <authorList>
            <person name="Stevens D.C."/>
        </authorList>
    </citation>
    <scope>NUCLEOTIDE SEQUENCE [LARGE SCALE GENOMIC DNA]</scope>
    <source>
        <strain evidence="2">SCPEA02</strain>
    </source>
</reference>
<gene>
    <name evidence="1" type="ORF">JY651_46195</name>
</gene>
<protein>
    <submittedName>
        <fullName evidence="1">Uncharacterized protein</fullName>
    </submittedName>
</protein>
<dbReference type="EMBL" id="CP071090">
    <property type="protein sequence ID" value="QSQ22433.1"/>
    <property type="molecule type" value="Genomic_DNA"/>
</dbReference>
<name>A0ABX7P1J9_9BACT</name>
<dbReference type="RefSeq" id="WP_206724009.1">
    <property type="nucleotide sequence ID" value="NZ_CP071090.1"/>
</dbReference>
<evidence type="ECO:0000313" key="1">
    <source>
        <dbReference type="EMBL" id="QSQ22433.1"/>
    </source>
</evidence>
<keyword evidence="2" id="KW-1185">Reference proteome</keyword>
<proteinExistence type="predicted"/>